<keyword evidence="3 8" id="KW-0963">Cytoplasm</keyword>
<sequence length="691" mass="80149">MLSKTKEKILEKLKSLGRPLNLDELQQELSIEKKNLRKVLRSMIISGDIVKLKSGKYALTDDLNLHTGYVDGHPDGYAFFVPEKEDMQDLFIPPKRLNGAVHKDRVAIKIEKFKGKEEAHVVKILERGFKRIVGRVEKSRYFAYVVPFVKKFYGDIYIPNRFSKKLKTDDVVVAEIIQYPEKGKNAEGKVAKKLGALSDKGIENKIVMEKYEYKKKFPKDVTKELHEKSKALFENPGERKDLTGLFTVTIDGESARDFDDAVSIQSYDNGGYKLYVHIADVAHFVQPDSNLDKEAYNRATSVYFPEFAIPMLPEKLSNDLCSLKPRVKRLTLTAEIDYDSYGNRVSSNIYQSVIRSNYRLTYEIAYKYITKEEIPKNKKLSKLLDDSATLAKLLIKRRRKQGTIDFDLPEVEFLFDDNGDLYDLKPLERNIAHRLIEHFMIEANEAVSEFLEKKLDTSIFRIHDSPDPAKIDEFVQTCKRFGVDVKTPDEITPKNIQRISSLIENSRFSYILSSLLVRTMQKAVYSTENIGHFGLSSESYTHFTSPIRRYPDMIVHRLLKMLLYNYDFKPTKKFMNEAAEHSSVMEKQEEDAEREIRQYKKLRFLETHIDDVFDCHINRVASSGIFVFLPKMLLTGFLPISNIDDDYYVFNPESEYLVGKNSKKMYRIGDVLQVSVDRINYDYLEVDFRLA</sequence>
<dbReference type="CDD" id="cd04471">
    <property type="entry name" value="S1_RNase_R"/>
    <property type="match status" value="1"/>
</dbReference>
<comment type="caution">
    <text evidence="11">The sequence shown here is derived from an EMBL/GenBank/DDBJ whole genome shotgun (WGS) entry which is preliminary data.</text>
</comment>
<dbReference type="InterPro" id="IPR004476">
    <property type="entry name" value="RNase_II/RNase_R"/>
</dbReference>
<dbReference type="Proteomes" id="UP000323337">
    <property type="component" value="Unassembled WGS sequence"/>
</dbReference>
<evidence type="ECO:0000256" key="8">
    <source>
        <dbReference type="HAMAP-Rule" id="MF_01895"/>
    </source>
</evidence>
<dbReference type="SMART" id="SM00316">
    <property type="entry name" value="S1"/>
    <property type="match status" value="1"/>
</dbReference>
<evidence type="ECO:0000256" key="2">
    <source>
        <dbReference type="ARBA" id="ARBA00004496"/>
    </source>
</evidence>
<feature type="coiled-coil region" evidence="9">
    <location>
        <begin position="575"/>
        <end position="605"/>
    </location>
</feature>
<evidence type="ECO:0000313" key="11">
    <source>
        <dbReference type="EMBL" id="TYB36694.1"/>
    </source>
</evidence>
<dbReference type="GO" id="GO:0008859">
    <property type="term" value="F:exoribonuclease II activity"/>
    <property type="evidence" value="ECO:0007669"/>
    <property type="project" value="UniProtKB-UniRule"/>
</dbReference>
<dbReference type="NCBIfam" id="TIGR00358">
    <property type="entry name" value="3_prime_RNase"/>
    <property type="match status" value="1"/>
</dbReference>
<dbReference type="Gene3D" id="2.40.50.140">
    <property type="entry name" value="Nucleic acid-binding proteins"/>
    <property type="match status" value="2"/>
</dbReference>
<keyword evidence="9" id="KW-0175">Coiled coil</keyword>
<dbReference type="InterPro" id="IPR012340">
    <property type="entry name" value="NA-bd_OB-fold"/>
</dbReference>
<dbReference type="SUPFAM" id="SSF46785">
    <property type="entry name" value="Winged helix' DNA-binding domain"/>
    <property type="match status" value="1"/>
</dbReference>
<evidence type="ECO:0000256" key="7">
    <source>
        <dbReference type="ARBA" id="ARBA00022884"/>
    </source>
</evidence>
<keyword evidence="7 8" id="KW-0694">RNA-binding</keyword>
<proteinExistence type="inferred from homology"/>
<dbReference type="InterPro" id="IPR011129">
    <property type="entry name" value="CSD"/>
</dbReference>
<dbReference type="InterPro" id="IPR001900">
    <property type="entry name" value="RNase_II/R"/>
</dbReference>
<dbReference type="SMART" id="SM00357">
    <property type="entry name" value="CSP"/>
    <property type="match status" value="1"/>
</dbReference>
<keyword evidence="6 8" id="KW-0269">Exonuclease</keyword>
<dbReference type="HAMAP" id="MF_01895">
    <property type="entry name" value="RNase_R"/>
    <property type="match status" value="1"/>
</dbReference>
<dbReference type="GO" id="GO:0005829">
    <property type="term" value="C:cytosol"/>
    <property type="evidence" value="ECO:0007669"/>
    <property type="project" value="UniProtKB-ARBA"/>
</dbReference>
<dbReference type="SMART" id="SM00955">
    <property type="entry name" value="RNB"/>
    <property type="match status" value="1"/>
</dbReference>
<dbReference type="InterPro" id="IPR040476">
    <property type="entry name" value="CSD2"/>
</dbReference>
<dbReference type="PANTHER" id="PTHR23355">
    <property type="entry name" value="RIBONUCLEASE"/>
    <property type="match status" value="1"/>
</dbReference>
<evidence type="ECO:0000256" key="1">
    <source>
        <dbReference type="ARBA" id="ARBA00001849"/>
    </source>
</evidence>
<dbReference type="EMBL" id="VSIV01000013">
    <property type="protein sequence ID" value="TYB36694.1"/>
    <property type="molecule type" value="Genomic_DNA"/>
</dbReference>
<dbReference type="PROSITE" id="PS01175">
    <property type="entry name" value="RIBONUCLEASE_II"/>
    <property type="match status" value="1"/>
</dbReference>
<gene>
    <name evidence="8 11" type="primary">rnr</name>
    <name evidence="11" type="ORF">FXF49_00510</name>
</gene>
<dbReference type="Pfam" id="PF00773">
    <property type="entry name" value="RNB"/>
    <property type="match status" value="1"/>
</dbReference>
<dbReference type="Pfam" id="PF17876">
    <property type="entry name" value="CSD2"/>
    <property type="match status" value="1"/>
</dbReference>
<dbReference type="InterPro" id="IPR011805">
    <property type="entry name" value="RNase_R"/>
</dbReference>
<evidence type="ECO:0000313" key="12">
    <source>
        <dbReference type="Proteomes" id="UP000323337"/>
    </source>
</evidence>
<evidence type="ECO:0000256" key="6">
    <source>
        <dbReference type="ARBA" id="ARBA00022839"/>
    </source>
</evidence>
<dbReference type="EC" id="3.1.13.1" evidence="8"/>
<evidence type="ECO:0000256" key="9">
    <source>
        <dbReference type="SAM" id="Coils"/>
    </source>
</evidence>
<name>A0A5D0MWW7_FLESI</name>
<keyword evidence="4 8" id="KW-0540">Nuclease</keyword>
<dbReference type="PROSITE" id="PS50126">
    <property type="entry name" value="S1"/>
    <property type="match status" value="1"/>
</dbReference>
<comment type="function">
    <text evidence="8">3'-5' exoribonuclease that releases 5'-nucleoside monophosphates and is involved in maturation of structured RNAs.</text>
</comment>
<evidence type="ECO:0000259" key="10">
    <source>
        <dbReference type="PROSITE" id="PS50126"/>
    </source>
</evidence>
<accession>A0A5D0MWW7</accession>
<feature type="domain" description="S1 motif" evidence="10">
    <location>
        <begin position="610"/>
        <end position="691"/>
    </location>
</feature>
<comment type="catalytic activity">
    <reaction evidence="1 8">
        <text>Exonucleolytic cleavage in the 3'- to 5'-direction to yield nucleoside 5'-phosphates.</text>
        <dbReference type="EC" id="3.1.13.1"/>
    </reaction>
</comment>
<dbReference type="AlphaFoldDB" id="A0A5D0MWW7"/>
<dbReference type="InterPro" id="IPR050180">
    <property type="entry name" value="RNR_Ribonuclease"/>
</dbReference>
<dbReference type="PANTHER" id="PTHR23355:SF9">
    <property type="entry name" value="DIS3-LIKE EXONUCLEASE 2"/>
    <property type="match status" value="1"/>
</dbReference>
<comment type="subcellular location">
    <subcellularLocation>
        <location evidence="2 8">Cytoplasm</location>
    </subcellularLocation>
</comment>
<organism evidence="11 12">
    <name type="scientific">Flexistipes sinusarabici</name>
    <dbReference type="NCBI Taxonomy" id="2352"/>
    <lineage>
        <taxon>Bacteria</taxon>
        <taxon>Pseudomonadati</taxon>
        <taxon>Deferribacterota</taxon>
        <taxon>Deferribacteres</taxon>
        <taxon>Deferribacterales</taxon>
        <taxon>Flexistipitaceae</taxon>
        <taxon>Flexistipes</taxon>
    </lineage>
</organism>
<dbReference type="GO" id="GO:0003723">
    <property type="term" value="F:RNA binding"/>
    <property type="evidence" value="ECO:0007669"/>
    <property type="project" value="UniProtKB-UniRule"/>
</dbReference>
<dbReference type="InterPro" id="IPR003029">
    <property type="entry name" value="S1_domain"/>
</dbReference>
<dbReference type="GO" id="GO:0006402">
    <property type="term" value="P:mRNA catabolic process"/>
    <property type="evidence" value="ECO:0007669"/>
    <property type="project" value="TreeGrafter"/>
</dbReference>
<evidence type="ECO:0000256" key="3">
    <source>
        <dbReference type="ARBA" id="ARBA00022490"/>
    </source>
</evidence>
<evidence type="ECO:0000256" key="5">
    <source>
        <dbReference type="ARBA" id="ARBA00022801"/>
    </source>
</evidence>
<dbReference type="InterPro" id="IPR013223">
    <property type="entry name" value="RNase_B_OB_dom"/>
</dbReference>
<protein>
    <recommendedName>
        <fullName evidence="8">Ribonuclease R</fullName>
        <shortName evidence="8">RNase R</shortName>
        <ecNumber evidence="8">3.1.13.1</ecNumber>
    </recommendedName>
</protein>
<dbReference type="InterPro" id="IPR036390">
    <property type="entry name" value="WH_DNA-bd_sf"/>
</dbReference>
<keyword evidence="5 8" id="KW-0378">Hydrolase</keyword>
<comment type="similarity">
    <text evidence="8">Belongs to the RNR ribonuclease family. RNase R subfamily.</text>
</comment>
<dbReference type="SUPFAM" id="SSF50249">
    <property type="entry name" value="Nucleic acid-binding proteins"/>
    <property type="match status" value="4"/>
</dbReference>
<dbReference type="InterPro" id="IPR022966">
    <property type="entry name" value="RNase_II/R_CS"/>
</dbReference>
<reference evidence="11 12" key="1">
    <citation type="submission" date="2019-08" db="EMBL/GenBank/DDBJ databases">
        <title>Genomic characterization of a novel candidate phylum (ARYD3) from a high temperature, high salinity tertiary oil reservoir in north central Oklahoma, USA.</title>
        <authorList>
            <person name="Youssef N.H."/>
            <person name="Yadav A."/>
            <person name="Elshahed M.S."/>
        </authorList>
    </citation>
    <scope>NUCLEOTIDE SEQUENCE [LARGE SCALE GENOMIC DNA]</scope>
    <source>
        <strain evidence="11">ARYD1</strain>
    </source>
</reference>
<dbReference type="NCBIfam" id="TIGR02063">
    <property type="entry name" value="RNase_R"/>
    <property type="match status" value="1"/>
</dbReference>
<dbReference type="Pfam" id="PF08206">
    <property type="entry name" value="OB_RNB"/>
    <property type="match status" value="1"/>
</dbReference>
<evidence type="ECO:0000256" key="4">
    <source>
        <dbReference type="ARBA" id="ARBA00022722"/>
    </source>
</evidence>